<gene>
    <name evidence="2" type="ordered locus">Acid345_3192</name>
</gene>
<reference evidence="2 3" key="1">
    <citation type="journal article" date="2009" name="Appl. Environ. Microbiol.">
        <title>Three genomes from the phylum Acidobacteria provide insight into the lifestyles of these microorganisms in soils.</title>
        <authorList>
            <person name="Ward N.L."/>
            <person name="Challacombe J.F."/>
            <person name="Janssen P.H."/>
            <person name="Henrissat B."/>
            <person name="Coutinho P.M."/>
            <person name="Wu M."/>
            <person name="Xie G."/>
            <person name="Haft D.H."/>
            <person name="Sait M."/>
            <person name="Badger J."/>
            <person name="Barabote R.D."/>
            <person name="Bradley B."/>
            <person name="Brettin T.S."/>
            <person name="Brinkac L.M."/>
            <person name="Bruce D."/>
            <person name="Creasy T."/>
            <person name="Daugherty S.C."/>
            <person name="Davidsen T.M."/>
            <person name="DeBoy R.T."/>
            <person name="Detter J.C."/>
            <person name="Dodson R.J."/>
            <person name="Durkin A.S."/>
            <person name="Ganapathy A."/>
            <person name="Gwinn-Giglio M."/>
            <person name="Han C.S."/>
            <person name="Khouri H."/>
            <person name="Kiss H."/>
            <person name="Kothari S.P."/>
            <person name="Madupu R."/>
            <person name="Nelson K.E."/>
            <person name="Nelson W.C."/>
            <person name="Paulsen I."/>
            <person name="Penn K."/>
            <person name="Ren Q."/>
            <person name="Rosovitz M.J."/>
            <person name="Selengut J.D."/>
            <person name="Shrivastava S."/>
            <person name="Sullivan S.A."/>
            <person name="Tapia R."/>
            <person name="Thompson L.S."/>
            <person name="Watkins K.L."/>
            <person name="Yang Q."/>
            <person name="Yu C."/>
            <person name="Zafar N."/>
            <person name="Zhou L."/>
            <person name="Kuske C.R."/>
        </authorList>
    </citation>
    <scope>NUCLEOTIDE SEQUENCE [LARGE SCALE GENOMIC DNA]</scope>
    <source>
        <strain evidence="2 3">Ellin345</strain>
    </source>
</reference>
<dbReference type="EMBL" id="CP000360">
    <property type="protein sequence ID" value="ABF42193.1"/>
    <property type="molecule type" value="Genomic_DNA"/>
</dbReference>
<dbReference type="RefSeq" id="WP_011523992.1">
    <property type="nucleotide sequence ID" value="NC_008009.1"/>
</dbReference>
<dbReference type="Proteomes" id="UP000002432">
    <property type="component" value="Chromosome"/>
</dbReference>
<name>Q1ILQ7_KORVE</name>
<accession>Q1ILQ7</accession>
<feature type="region of interest" description="Disordered" evidence="1">
    <location>
        <begin position="1"/>
        <end position="26"/>
    </location>
</feature>
<organism evidence="2 3">
    <name type="scientific">Koribacter versatilis (strain Ellin345)</name>
    <dbReference type="NCBI Taxonomy" id="204669"/>
    <lineage>
        <taxon>Bacteria</taxon>
        <taxon>Pseudomonadati</taxon>
        <taxon>Acidobacteriota</taxon>
        <taxon>Terriglobia</taxon>
        <taxon>Terriglobales</taxon>
        <taxon>Candidatus Korobacteraceae</taxon>
        <taxon>Candidatus Korobacter</taxon>
    </lineage>
</organism>
<dbReference type="KEGG" id="aba:Acid345_3192"/>
<sequence length="83" mass="9160">MSKFIKGKRAARAHHAKAERRAKKHNIQAGLKQNANTAYGRTAQGLRKTLDRLVKKALVQVKAEAQGVERFEPADQQPEGGAQ</sequence>
<dbReference type="STRING" id="204669.Acid345_3192"/>
<keyword evidence="3" id="KW-1185">Reference proteome</keyword>
<dbReference type="EnsemblBacteria" id="ABF42193">
    <property type="protein sequence ID" value="ABF42193"/>
    <property type="gene ID" value="Acid345_3192"/>
</dbReference>
<dbReference type="AlphaFoldDB" id="Q1ILQ7"/>
<evidence type="ECO:0000313" key="2">
    <source>
        <dbReference type="EMBL" id="ABF42193.1"/>
    </source>
</evidence>
<evidence type="ECO:0000313" key="3">
    <source>
        <dbReference type="Proteomes" id="UP000002432"/>
    </source>
</evidence>
<proteinExistence type="predicted"/>
<evidence type="ECO:0008006" key="4">
    <source>
        <dbReference type="Google" id="ProtNLM"/>
    </source>
</evidence>
<protein>
    <recommendedName>
        <fullName evidence="4">30S ribosomal protein S20</fullName>
    </recommendedName>
</protein>
<dbReference type="HOGENOM" id="CLU_2538157_0_0_0"/>
<evidence type="ECO:0000256" key="1">
    <source>
        <dbReference type="SAM" id="MobiDB-lite"/>
    </source>
</evidence>